<organism evidence="8 9">
    <name type="scientific">Dethiosulfovibrio salsuginis</name>
    <dbReference type="NCBI Taxonomy" id="561720"/>
    <lineage>
        <taxon>Bacteria</taxon>
        <taxon>Thermotogati</taxon>
        <taxon>Synergistota</taxon>
        <taxon>Synergistia</taxon>
        <taxon>Synergistales</taxon>
        <taxon>Dethiosulfovibrionaceae</taxon>
        <taxon>Dethiosulfovibrio</taxon>
    </lineage>
</organism>
<dbReference type="GO" id="GO:0009085">
    <property type="term" value="P:lysine biosynthetic process"/>
    <property type="evidence" value="ECO:0007669"/>
    <property type="project" value="UniProtKB-KW"/>
</dbReference>
<evidence type="ECO:0000313" key="8">
    <source>
        <dbReference type="EMBL" id="SMG19401.1"/>
    </source>
</evidence>
<keyword evidence="1" id="KW-0963">Cytoplasm</keyword>
<keyword evidence="9" id="KW-1185">Reference proteome</keyword>
<dbReference type="EMBL" id="FXBB01000006">
    <property type="protein sequence ID" value="SMG19401.1"/>
    <property type="molecule type" value="Genomic_DNA"/>
</dbReference>
<dbReference type="InterPro" id="IPR001261">
    <property type="entry name" value="ArgE/DapE_CS"/>
</dbReference>
<dbReference type="RefSeq" id="WP_234986118.1">
    <property type="nucleotide sequence ID" value="NZ_FXBB01000006.1"/>
</dbReference>
<dbReference type="Proteomes" id="UP000193355">
    <property type="component" value="Unassembled WGS sequence"/>
</dbReference>
<keyword evidence="4" id="KW-0378">Hydrolase</keyword>
<dbReference type="InterPro" id="IPR002933">
    <property type="entry name" value="Peptidase_M20"/>
</dbReference>
<protein>
    <submittedName>
        <fullName evidence="8">Acetylornithine deacetylase</fullName>
    </submittedName>
</protein>
<proteinExistence type="predicted"/>
<name>A0A1X7IX54_9BACT</name>
<keyword evidence="7" id="KW-0170">Cobalt</keyword>
<dbReference type="InterPro" id="IPR050072">
    <property type="entry name" value="Peptidase_M20A"/>
</dbReference>
<evidence type="ECO:0000256" key="4">
    <source>
        <dbReference type="ARBA" id="ARBA00022801"/>
    </source>
</evidence>
<accession>A0A1X7IX54</accession>
<dbReference type="PANTHER" id="PTHR43808:SF28">
    <property type="entry name" value="[LYSW]-LYSINE_[LYSW]-ORNITHINE HYDROLASE"/>
    <property type="match status" value="1"/>
</dbReference>
<keyword evidence="2" id="KW-0028">Amino-acid biosynthesis</keyword>
<dbReference type="PROSITE" id="PS00758">
    <property type="entry name" value="ARGE_DAPE_CPG2_1"/>
    <property type="match status" value="1"/>
</dbReference>
<dbReference type="GO" id="GO:0016811">
    <property type="term" value="F:hydrolase activity, acting on carbon-nitrogen (but not peptide) bonds, in linear amides"/>
    <property type="evidence" value="ECO:0007669"/>
    <property type="project" value="InterPro"/>
</dbReference>
<gene>
    <name evidence="8" type="ORF">SAMN06275492_1064</name>
</gene>
<evidence type="ECO:0000313" key="9">
    <source>
        <dbReference type="Proteomes" id="UP000193355"/>
    </source>
</evidence>
<evidence type="ECO:0000256" key="2">
    <source>
        <dbReference type="ARBA" id="ARBA00022605"/>
    </source>
</evidence>
<dbReference type="GO" id="GO:0050897">
    <property type="term" value="F:cobalt ion binding"/>
    <property type="evidence" value="ECO:0007669"/>
    <property type="project" value="InterPro"/>
</dbReference>
<dbReference type="PANTHER" id="PTHR43808">
    <property type="entry name" value="ACETYLORNITHINE DEACETYLASE"/>
    <property type="match status" value="1"/>
</dbReference>
<dbReference type="SUPFAM" id="SSF53187">
    <property type="entry name" value="Zn-dependent exopeptidases"/>
    <property type="match status" value="1"/>
</dbReference>
<dbReference type="STRING" id="561720.SAMN06275492_1064"/>
<evidence type="ECO:0000256" key="6">
    <source>
        <dbReference type="ARBA" id="ARBA00023154"/>
    </source>
</evidence>
<evidence type="ECO:0000256" key="3">
    <source>
        <dbReference type="ARBA" id="ARBA00022723"/>
    </source>
</evidence>
<dbReference type="Pfam" id="PF01546">
    <property type="entry name" value="Peptidase_M20"/>
    <property type="match status" value="1"/>
</dbReference>
<keyword evidence="6" id="KW-0457">Lysine biosynthesis</keyword>
<keyword evidence="5" id="KW-0862">Zinc</keyword>
<dbReference type="AlphaFoldDB" id="A0A1X7IX54"/>
<dbReference type="NCBIfam" id="TIGR01902">
    <property type="entry name" value="dapE-lys-deAc"/>
    <property type="match status" value="1"/>
</dbReference>
<evidence type="ECO:0000256" key="1">
    <source>
        <dbReference type="ARBA" id="ARBA00022490"/>
    </source>
</evidence>
<evidence type="ECO:0000256" key="7">
    <source>
        <dbReference type="ARBA" id="ARBA00023285"/>
    </source>
</evidence>
<dbReference type="Gene3D" id="3.40.630.10">
    <property type="entry name" value="Zn peptidases"/>
    <property type="match status" value="2"/>
</dbReference>
<sequence length="357" mass="37981">MSAMSWNDGDGRFLRELVSCRSESGSEDVCCSHLERSLPSLGWDCVSRDKVGNVLASRGHGEREILLLGHIDTVPGGPECEVLGDELWGRGSVDAKGPLAAFSLAGGRAELLDGWRYSLVAAVGEERDSRGARYLMTSRGAPSACIVGEPSGGNGITLGYRGCMFLELTSSDEGSHRSIGPGPLTDVLMAASDILREVHRMDDDSKPVINRYNGAVSRMEGVESGGRVAKVGLDIRLPLGASSDELGGLFVDIASRFGVALEVVQQVEAYQSPRSNPVAQALSSSIREVGSSPRLLAKGGTADFNVVAPWRIPMVAYGPGDSSLDHRPDERISIGDFLSSIDILERALPKLCALIDR</sequence>
<dbReference type="GO" id="GO:0008270">
    <property type="term" value="F:zinc ion binding"/>
    <property type="evidence" value="ECO:0007669"/>
    <property type="project" value="InterPro"/>
</dbReference>
<reference evidence="9" key="1">
    <citation type="submission" date="2017-04" db="EMBL/GenBank/DDBJ databases">
        <authorList>
            <person name="Varghese N."/>
            <person name="Submissions S."/>
        </authorList>
    </citation>
    <scope>NUCLEOTIDE SEQUENCE [LARGE SCALE GENOMIC DNA]</scope>
    <source>
        <strain evidence="9">USBA 82</strain>
    </source>
</reference>
<evidence type="ECO:0000256" key="5">
    <source>
        <dbReference type="ARBA" id="ARBA00022833"/>
    </source>
</evidence>
<keyword evidence="3" id="KW-0479">Metal-binding</keyword>
<dbReference type="InterPro" id="IPR010175">
    <property type="entry name" value="LysK"/>
</dbReference>